<comment type="caution">
    <text evidence="1">The sequence shown here is derived from an EMBL/GenBank/DDBJ whole genome shotgun (WGS) entry which is preliminary data.</text>
</comment>
<evidence type="ECO:0000313" key="1">
    <source>
        <dbReference type="EMBL" id="KWX12557.1"/>
    </source>
</evidence>
<dbReference type="VEuPathDB" id="GiardiaDB:QR46_3480"/>
<organism evidence="1 2">
    <name type="scientific">Giardia duodenalis assemblage B</name>
    <dbReference type="NCBI Taxonomy" id="1394984"/>
    <lineage>
        <taxon>Eukaryota</taxon>
        <taxon>Metamonada</taxon>
        <taxon>Diplomonadida</taxon>
        <taxon>Hexamitidae</taxon>
        <taxon>Giardiinae</taxon>
        <taxon>Giardia</taxon>
    </lineage>
</organism>
<dbReference type="AlphaFoldDB" id="A0A132NRA5"/>
<reference evidence="1 2" key="1">
    <citation type="journal article" date="2015" name="Mol. Biochem. Parasitol.">
        <title>Identification of polymorphic genes for use in assemblage B genotyping assays through comparative genomics of multiple assemblage B Giardia duodenalis isolates.</title>
        <authorList>
            <person name="Wielinga C."/>
            <person name="Thompson R.C."/>
            <person name="Monis P."/>
            <person name="Ryan U."/>
        </authorList>
    </citation>
    <scope>NUCLEOTIDE SEQUENCE [LARGE SCALE GENOMIC DNA]</scope>
    <source>
        <strain evidence="1 2">BAH15c1</strain>
    </source>
</reference>
<dbReference type="Proteomes" id="UP000070089">
    <property type="component" value="Unassembled WGS sequence"/>
</dbReference>
<evidence type="ECO:0000313" key="2">
    <source>
        <dbReference type="Proteomes" id="UP000070089"/>
    </source>
</evidence>
<proteinExistence type="predicted"/>
<name>A0A132NRA5_GIAIN</name>
<accession>A0A132NRA5</accession>
<sequence length="72" mass="7902">MPKTRMAFSNVHTYTMGLVPDTRGTCFIPVIPTTPQPAGIISRSFPTSSSASAINGTAIMADFLHRDRHRRI</sequence>
<protein>
    <submittedName>
        <fullName evidence="1">Uncharacterized protein</fullName>
    </submittedName>
</protein>
<dbReference type="EMBL" id="JXTI01000111">
    <property type="protein sequence ID" value="KWX12557.1"/>
    <property type="molecule type" value="Genomic_DNA"/>
</dbReference>
<gene>
    <name evidence="1" type="ORF">QR46_3480</name>
</gene>